<dbReference type="Pfam" id="PF00849">
    <property type="entry name" value="PseudoU_synth_2"/>
    <property type="match status" value="1"/>
</dbReference>
<evidence type="ECO:0000313" key="3">
    <source>
        <dbReference type="Proteomes" id="UP001057375"/>
    </source>
</evidence>
<keyword evidence="3" id="KW-1185">Reference proteome</keyword>
<dbReference type="EMBL" id="BQXS01010824">
    <property type="protein sequence ID" value="GKT34522.1"/>
    <property type="molecule type" value="Genomic_DNA"/>
</dbReference>
<gene>
    <name evidence="2" type="ORF">ADUPG1_007862</name>
</gene>
<dbReference type="InterPro" id="IPR020103">
    <property type="entry name" value="PsdUridine_synth_cat_dom_sf"/>
</dbReference>
<dbReference type="Proteomes" id="UP001057375">
    <property type="component" value="Unassembled WGS sequence"/>
</dbReference>
<dbReference type="InterPro" id="IPR050188">
    <property type="entry name" value="RluA_PseudoU_synthase"/>
</dbReference>
<dbReference type="SUPFAM" id="SSF55120">
    <property type="entry name" value="Pseudouridine synthase"/>
    <property type="match status" value="2"/>
</dbReference>
<dbReference type="PANTHER" id="PTHR21600">
    <property type="entry name" value="MITOCHONDRIAL RNA PSEUDOURIDINE SYNTHASE"/>
    <property type="match status" value="1"/>
</dbReference>
<dbReference type="Gene3D" id="3.30.2350.10">
    <property type="entry name" value="Pseudouridine synthase"/>
    <property type="match status" value="2"/>
</dbReference>
<dbReference type="InterPro" id="IPR006224">
    <property type="entry name" value="PsdUridine_synth_RluA-like_CS"/>
</dbReference>
<evidence type="ECO:0000313" key="2">
    <source>
        <dbReference type="EMBL" id="GKT34522.1"/>
    </source>
</evidence>
<sequence length="748" mass="86331">MESIEKKRYSKEELDHQLKKKPLCGVSPILEDKTFPIYKKYDEFTCFKPYHHRFTVFTKRRWIGKTILDVFLEEFSMYSKEYYKNAILFGRIRVSGHKVPTDYVFTTDNVLVSHLIHKHEPPATKLPSIIFYEKKYDSKSEDERIKKEKKKNVELKRLIQHMNKAIKKSLNRVETLKQIKAKTVEDERRLIKMEAKLARTRSEAEALPSLPDPINFDSYVPEKSMFFAANKPSAMPTHSCGRYNFNSLHSWCENELGEKLYICHRLDKLTSGCVVFGRTAHAADSFHQLLKRHRCRKVYVCKVWGNPMAICGLSQHSIISLWGSKSINWLKEVNTAIYDPMVYLGEEEEKEKEIEKWTYVGEEWINLPSYLPSILISTPLSIIHTDRKCEVICVGSRPHLQGWKKTLVQGQKTLSVPILDVEKKSIDTNINLSIPKSYPFISMLPCTSSGLKAFDLSSLPSSSGRDVCRVDTSGEKYQEKRGKDSRGQLLKDEEKVSVTIFKCLAVCVRQEKRVIQCCASGKLITQHRVFISSSQCVCMPITGRTHQLRSHFRHLGCPIVSDPIYTVTSVNQYPTSLKYPVSQERALETMIETLSPLASDDLSSNVRCVPLDCDVWGQEIIMDGCPTCHLMMKERECRRDYVKSIFRYSEKDMSGYDDPHYVIPPSLIPIPSLIPDNKGLLHVPKERRDWFIHQKICLHAYSYSICNNHGDEQYMFITDPPSWILDVDGITKDLIENCARIVRKSIKN</sequence>
<dbReference type="PANTHER" id="PTHR21600:SF40">
    <property type="entry name" value="PSEUDOURIDYLATE SYNTHASE RPUSD2"/>
    <property type="match status" value="1"/>
</dbReference>
<dbReference type="InterPro" id="IPR006145">
    <property type="entry name" value="PsdUridine_synth_RsuA/RluA"/>
</dbReference>
<dbReference type="PROSITE" id="PS01129">
    <property type="entry name" value="PSI_RLU"/>
    <property type="match status" value="1"/>
</dbReference>
<organism evidence="2 3">
    <name type="scientific">Aduncisulcus paluster</name>
    <dbReference type="NCBI Taxonomy" id="2918883"/>
    <lineage>
        <taxon>Eukaryota</taxon>
        <taxon>Metamonada</taxon>
        <taxon>Carpediemonas-like organisms</taxon>
        <taxon>Aduncisulcus</taxon>
    </lineage>
</organism>
<name>A0ABQ5KPV5_9EUKA</name>
<proteinExistence type="predicted"/>
<protein>
    <recommendedName>
        <fullName evidence="1">Pseudouridine synthase RsuA/RluA-like domain-containing protein</fullName>
    </recommendedName>
</protein>
<reference evidence="2" key="1">
    <citation type="submission" date="2022-03" db="EMBL/GenBank/DDBJ databases">
        <title>Draft genome sequence of Aduncisulcus paluster, a free-living microaerophilic Fornicata.</title>
        <authorList>
            <person name="Yuyama I."/>
            <person name="Kume K."/>
            <person name="Tamura T."/>
            <person name="Inagaki Y."/>
            <person name="Hashimoto T."/>
        </authorList>
    </citation>
    <scope>NUCLEOTIDE SEQUENCE</scope>
    <source>
        <strain evidence="2">NY0171</strain>
    </source>
</reference>
<evidence type="ECO:0000259" key="1">
    <source>
        <dbReference type="Pfam" id="PF00849"/>
    </source>
</evidence>
<feature type="domain" description="Pseudouridine synthase RsuA/RluA-like" evidence="1">
    <location>
        <begin position="227"/>
        <end position="311"/>
    </location>
</feature>
<comment type="caution">
    <text evidence="2">The sequence shown here is derived from an EMBL/GenBank/DDBJ whole genome shotgun (WGS) entry which is preliminary data.</text>
</comment>
<accession>A0ABQ5KPV5</accession>